<dbReference type="AlphaFoldDB" id="A0AA96VA92"/>
<proteinExistence type="predicted"/>
<name>A0AA96VA92_9EURY</name>
<evidence type="ECO:0000259" key="1">
    <source>
        <dbReference type="PROSITE" id="PS51379"/>
    </source>
</evidence>
<dbReference type="KEGG" id="mehf:MmiHf6_06170"/>
<sequence>MINIHSQNTGQPVRNIIKIDEEKCVGCGLCTKACHLGIIGITDGKAKLLQPDVCDGLGRCLPKCPTGAISFQNAGAAIESKPEENKCNSSSAALPTAGSCPGTNAKVIERPAEAAPLAYGCPGTNMKTIKRPTAPTAVASAAPAAPAAQTTASNTAAASERQSQLAQWPIQIKLVPANAPYLDGAHLLIAADCAAYAYGNFHNEFMKNKITLIGCPKLDEGDYSEKLTAIIKNNNIKSVTIARMEVPCCTGLENAVKTALQNSGKMIPWRIVVISTDGRILED</sequence>
<organism evidence="2 3">
    <name type="scientific">Methanimicrococcus hongohii</name>
    <dbReference type="NCBI Taxonomy" id="3028295"/>
    <lineage>
        <taxon>Archaea</taxon>
        <taxon>Methanobacteriati</taxon>
        <taxon>Methanobacteriota</taxon>
        <taxon>Stenosarchaea group</taxon>
        <taxon>Methanomicrobia</taxon>
        <taxon>Methanosarcinales</taxon>
        <taxon>Methanosarcinaceae</taxon>
        <taxon>Methanimicrococcus</taxon>
    </lineage>
</organism>
<gene>
    <name evidence="2" type="primary">rsxB_5</name>
    <name evidence="2" type="ORF">MmiHf6_06170</name>
</gene>
<protein>
    <submittedName>
        <fullName evidence="2">Ion-translocating oxidoreductase complex subunit B</fullName>
    </submittedName>
</protein>
<dbReference type="InterPro" id="IPR052911">
    <property type="entry name" value="Corrinoid_activation_enz"/>
</dbReference>
<dbReference type="PANTHER" id="PTHR42895">
    <property type="entry name" value="IRON-SULFUR CLUSTER-BINDING PROTEIN-RELATED"/>
    <property type="match status" value="1"/>
</dbReference>
<dbReference type="Gene3D" id="3.30.70.20">
    <property type="match status" value="1"/>
</dbReference>
<reference evidence="2 3" key="1">
    <citation type="submission" date="2023-07" db="EMBL/GenBank/DDBJ databases">
        <title>Closed genoem sequence of Methanomicrococcus sp. Hf6.</title>
        <authorList>
            <person name="Poehlein A."/>
            <person name="Protasov E."/>
            <person name="Platt K."/>
            <person name="Reeh H."/>
            <person name="Daniel R."/>
            <person name="Brune A."/>
        </authorList>
    </citation>
    <scope>NUCLEOTIDE SEQUENCE [LARGE SCALE GENOMIC DNA]</scope>
    <source>
        <strain evidence="2 3">Hf6</strain>
    </source>
</reference>
<dbReference type="Proteomes" id="UP001302978">
    <property type="component" value="Chromosome"/>
</dbReference>
<dbReference type="RefSeq" id="WP_316558325.1">
    <property type="nucleotide sequence ID" value="NZ_CP131059.1"/>
</dbReference>
<keyword evidence="3" id="KW-1185">Reference proteome</keyword>
<dbReference type="GeneID" id="85195121"/>
<accession>A0AA96VA92</accession>
<dbReference type="EMBL" id="CP131059">
    <property type="protein sequence ID" value="WNY23312.1"/>
    <property type="molecule type" value="Genomic_DNA"/>
</dbReference>
<dbReference type="SUPFAM" id="SSF54862">
    <property type="entry name" value="4Fe-4S ferredoxins"/>
    <property type="match status" value="1"/>
</dbReference>
<dbReference type="PROSITE" id="PS51379">
    <property type="entry name" value="4FE4S_FER_2"/>
    <property type="match status" value="2"/>
</dbReference>
<evidence type="ECO:0000313" key="3">
    <source>
        <dbReference type="Proteomes" id="UP001302978"/>
    </source>
</evidence>
<feature type="domain" description="4Fe-4S ferredoxin-type" evidence="1">
    <location>
        <begin position="15"/>
        <end position="44"/>
    </location>
</feature>
<dbReference type="InterPro" id="IPR017896">
    <property type="entry name" value="4Fe4S_Fe-S-bd"/>
</dbReference>
<evidence type="ECO:0000313" key="2">
    <source>
        <dbReference type="EMBL" id="WNY23312.1"/>
    </source>
</evidence>
<dbReference type="Pfam" id="PF13237">
    <property type="entry name" value="Fer4_10"/>
    <property type="match status" value="1"/>
</dbReference>
<dbReference type="PANTHER" id="PTHR42895:SF1">
    <property type="entry name" value="IRON-SULFUR CLUSTER PROTEIN"/>
    <property type="match status" value="1"/>
</dbReference>
<feature type="domain" description="4Fe-4S ferredoxin-type" evidence="1">
    <location>
        <begin position="45"/>
        <end position="74"/>
    </location>
</feature>